<protein>
    <recommendedName>
        <fullName evidence="3">Thioredoxin domain-containing protein</fullName>
    </recommendedName>
</protein>
<dbReference type="AlphaFoldDB" id="H0E1C8"/>
<gene>
    <name evidence="1" type="ORF">PAI11_05900</name>
</gene>
<name>H0E1C8_9ACTN</name>
<dbReference type="EMBL" id="AGUD01000019">
    <property type="protein sequence ID" value="EHN12567.1"/>
    <property type="molecule type" value="Genomic_DNA"/>
</dbReference>
<comment type="caution">
    <text evidence="1">The sequence shown here is derived from an EMBL/GenBank/DDBJ whole genome shotgun (WGS) entry which is preliminary data.</text>
</comment>
<organism evidence="1 2">
    <name type="scientific">Patulibacter medicamentivorans</name>
    <dbReference type="NCBI Taxonomy" id="1097667"/>
    <lineage>
        <taxon>Bacteria</taxon>
        <taxon>Bacillati</taxon>
        <taxon>Actinomycetota</taxon>
        <taxon>Thermoleophilia</taxon>
        <taxon>Solirubrobacterales</taxon>
        <taxon>Patulibacteraceae</taxon>
        <taxon>Patulibacter</taxon>
    </lineage>
</organism>
<dbReference type="InterPro" id="IPR010296">
    <property type="entry name" value="DUF899_thioredox"/>
</dbReference>
<sequence>MCSECDSDDADDRHAVALPHVVDRETWLAARLDLLAREKELTRAGDAIAALRRALPMVRIDKSYRFEGLDGPARLVDLFEGRRQLIVYHFMFDPGWDAGCTGCTAFVDDLGRLDDLRERDTTLALVSRAPQHRIEPYRRLRGWKLPWYSSFGSEFNYDFQVTLDARIAPPVYDYRDAEDHRRAGHPWFAEGEQHGLSVFLRDGDQVFHTYSTYARGVENVLSFALMLDLTPLGRQEGW</sequence>
<evidence type="ECO:0000313" key="1">
    <source>
        <dbReference type="EMBL" id="EHN12567.1"/>
    </source>
</evidence>
<dbReference type="Pfam" id="PF05988">
    <property type="entry name" value="DUF899"/>
    <property type="match status" value="1"/>
</dbReference>
<keyword evidence="2" id="KW-1185">Reference proteome</keyword>
<accession>H0E1C8</accession>
<dbReference type="PATRIC" id="fig|1097667.3.peg.587"/>
<dbReference type="Proteomes" id="UP000005143">
    <property type="component" value="Unassembled WGS sequence"/>
</dbReference>
<evidence type="ECO:0000313" key="2">
    <source>
        <dbReference type="Proteomes" id="UP000005143"/>
    </source>
</evidence>
<dbReference type="RefSeq" id="WP_007570684.1">
    <property type="nucleotide sequence ID" value="NZ_AGUD01000019.1"/>
</dbReference>
<evidence type="ECO:0008006" key="3">
    <source>
        <dbReference type="Google" id="ProtNLM"/>
    </source>
</evidence>
<dbReference type="OrthoDB" id="4721017at2"/>
<proteinExistence type="predicted"/>
<reference evidence="1 2" key="1">
    <citation type="journal article" date="2013" name="Biodegradation">
        <title>Quantitative proteomic analysis of ibuprofen-degrading Patulibacter sp. strain I11.</title>
        <authorList>
            <person name="Almeida B."/>
            <person name="Kjeldal H."/>
            <person name="Lolas I."/>
            <person name="Knudsen A.D."/>
            <person name="Carvalho G."/>
            <person name="Nielsen K.L."/>
            <person name="Barreto Crespo M.T."/>
            <person name="Stensballe A."/>
            <person name="Nielsen J.L."/>
        </authorList>
    </citation>
    <scope>NUCLEOTIDE SEQUENCE [LARGE SCALE GENOMIC DNA]</scope>
    <source>
        <strain evidence="1 2">I11</strain>
    </source>
</reference>